<feature type="compositionally biased region" description="Acidic residues" evidence="1">
    <location>
        <begin position="68"/>
        <end position="77"/>
    </location>
</feature>
<accession>A5B292</accession>
<evidence type="ECO:0000256" key="1">
    <source>
        <dbReference type="SAM" id="MobiDB-lite"/>
    </source>
</evidence>
<dbReference type="PANTHER" id="PTHR22930:SF228">
    <property type="entry name" value="PROTEIN ALP1-LIKE"/>
    <property type="match status" value="1"/>
</dbReference>
<evidence type="ECO:0000313" key="3">
    <source>
        <dbReference type="EMBL" id="CAN69600.1"/>
    </source>
</evidence>
<reference evidence="3" key="1">
    <citation type="journal article" date="2007" name="PLoS ONE">
        <title>The first genome sequence of an elite grapevine cultivar (Pinot noir Vitis vinifera L.): coping with a highly heterozygous genome.</title>
        <authorList>
            <person name="Velasco R."/>
            <person name="Zharkikh A."/>
            <person name="Troggio M."/>
            <person name="Cartwright D.A."/>
            <person name="Cestaro A."/>
            <person name="Pruss D."/>
            <person name="Pindo M."/>
            <person name="FitzGerald L.M."/>
            <person name="Vezzulli S."/>
            <person name="Reid J."/>
            <person name="Malacarne G."/>
            <person name="Iliev D."/>
            <person name="Coppola G."/>
            <person name="Wardell B."/>
            <person name="Micheletti D."/>
            <person name="Macalma T."/>
            <person name="Facci M."/>
            <person name="Mitchell J.T."/>
            <person name="Perazzolli M."/>
            <person name="Eldredge G."/>
            <person name="Gatto P."/>
            <person name="Oyzerski R."/>
            <person name="Moretto M."/>
            <person name="Gutin N."/>
            <person name="Stefanini M."/>
            <person name="Chen Y."/>
            <person name="Segala C."/>
            <person name="Davenport C."/>
            <person name="Dematte L."/>
            <person name="Mraz A."/>
            <person name="Battilana J."/>
            <person name="Stormo K."/>
            <person name="Costa F."/>
            <person name="Tao Q."/>
            <person name="Si-Ammour A."/>
            <person name="Harkins T."/>
            <person name="Lackey A."/>
            <person name="Perbost C."/>
            <person name="Taillon B."/>
            <person name="Stella A."/>
            <person name="Solovyev V."/>
            <person name="Fawcett J.A."/>
            <person name="Sterck L."/>
            <person name="Vandepoele K."/>
            <person name="Grando S.M."/>
            <person name="Toppo S."/>
            <person name="Moser C."/>
            <person name="Lanchbury J."/>
            <person name="Bogden R."/>
            <person name="Skolnick M."/>
            <person name="Sgaramella V."/>
            <person name="Bhatnagar S.K."/>
            <person name="Fontana P."/>
            <person name="Gutin A."/>
            <person name="Van de Peer Y."/>
            <person name="Salamini F."/>
            <person name="Viola R."/>
        </authorList>
    </citation>
    <scope>NUCLEOTIDE SEQUENCE</scope>
</reference>
<dbReference type="InterPro" id="IPR045249">
    <property type="entry name" value="HARBI1-like"/>
</dbReference>
<sequence length="309" mass="35290">MTTEITDVENTGTWRGNIEKIFIDIMAHPNAKRFCLKEYLNYNLLGLIFNPSTTTDALHYSSTQDPPNTDDEDEMDDNLEHGGVYVDVDTEILDDPLRPEMDTQLVTVEEAVAMFLLIVGHNVRMRVVVDRFQHFIETVARHFKEVRHALCRLGKILICPSNMTNEMSSYVASNPKYFPWFKDCIGAIDGTHSSAWVLIDKQTRFRGRKTVITQNVEGTTNDACVFLDALTRLEVNFSWPSEGKKYEVEDLSVQGEEESTSSTNHSIDLSDESVSAMTAYRDQIAQEHPHCFIWVDKYNLQQPQLVVDL</sequence>
<proteinExistence type="predicted"/>
<dbReference type="PANTHER" id="PTHR22930">
    <property type="match status" value="1"/>
</dbReference>
<evidence type="ECO:0000259" key="2">
    <source>
        <dbReference type="Pfam" id="PF26138"/>
    </source>
</evidence>
<dbReference type="InterPro" id="IPR058353">
    <property type="entry name" value="DUF8040"/>
</dbReference>
<organism evidence="3">
    <name type="scientific">Vitis vinifera</name>
    <name type="common">Grape</name>
    <dbReference type="NCBI Taxonomy" id="29760"/>
    <lineage>
        <taxon>Eukaryota</taxon>
        <taxon>Viridiplantae</taxon>
        <taxon>Streptophyta</taxon>
        <taxon>Embryophyta</taxon>
        <taxon>Tracheophyta</taxon>
        <taxon>Spermatophyta</taxon>
        <taxon>Magnoliopsida</taxon>
        <taxon>eudicotyledons</taxon>
        <taxon>Gunneridae</taxon>
        <taxon>Pentapetalae</taxon>
        <taxon>rosids</taxon>
        <taxon>Vitales</taxon>
        <taxon>Vitaceae</taxon>
        <taxon>Viteae</taxon>
        <taxon>Vitis</taxon>
    </lineage>
</organism>
<feature type="region of interest" description="Disordered" evidence="1">
    <location>
        <begin position="58"/>
        <end position="78"/>
    </location>
</feature>
<name>A5B292_VITVI</name>
<dbReference type="Pfam" id="PF26138">
    <property type="entry name" value="DUF8040"/>
    <property type="match status" value="1"/>
</dbReference>
<gene>
    <name evidence="3" type="ORF">VITISV_007656</name>
</gene>
<feature type="compositionally biased region" description="Polar residues" evidence="1">
    <location>
        <begin position="58"/>
        <end position="67"/>
    </location>
</feature>
<feature type="domain" description="DUF8040" evidence="2">
    <location>
        <begin position="102"/>
        <end position="151"/>
    </location>
</feature>
<dbReference type="AlphaFoldDB" id="A5B292"/>
<dbReference type="EMBL" id="AM444097">
    <property type="protein sequence ID" value="CAN69600.1"/>
    <property type="molecule type" value="Genomic_DNA"/>
</dbReference>
<protein>
    <recommendedName>
        <fullName evidence="2">DUF8040 domain-containing protein</fullName>
    </recommendedName>
</protein>